<dbReference type="Proteomes" id="UP000011715">
    <property type="component" value="Unassembled WGS sequence"/>
</dbReference>
<gene>
    <name evidence="2" type="ORF">MAPG_10868</name>
</gene>
<reference evidence="4" key="1">
    <citation type="submission" date="2010-05" db="EMBL/GenBank/DDBJ databases">
        <title>The genome sequence of Magnaporthe poae strain ATCC 64411.</title>
        <authorList>
            <person name="Ma L.-J."/>
            <person name="Dead R."/>
            <person name="Young S."/>
            <person name="Zeng Q."/>
            <person name="Koehrsen M."/>
            <person name="Alvarado L."/>
            <person name="Berlin A."/>
            <person name="Chapman S.B."/>
            <person name="Chen Z."/>
            <person name="Freedman E."/>
            <person name="Gellesch M."/>
            <person name="Goldberg J."/>
            <person name="Griggs A."/>
            <person name="Gujja S."/>
            <person name="Heilman E.R."/>
            <person name="Heiman D."/>
            <person name="Hepburn T."/>
            <person name="Howarth C."/>
            <person name="Jen D."/>
            <person name="Larson L."/>
            <person name="Mehta T."/>
            <person name="Neiman D."/>
            <person name="Pearson M."/>
            <person name="Roberts A."/>
            <person name="Saif S."/>
            <person name="Shea T."/>
            <person name="Shenoy N."/>
            <person name="Sisk P."/>
            <person name="Stolte C."/>
            <person name="Sykes S."/>
            <person name="Walk T."/>
            <person name="White J."/>
            <person name="Yandava C."/>
            <person name="Haas B."/>
            <person name="Nusbaum C."/>
            <person name="Birren B."/>
        </authorList>
    </citation>
    <scope>NUCLEOTIDE SEQUENCE [LARGE SCALE GENOMIC DNA]</scope>
    <source>
        <strain evidence="4">ATCC 64411 / 73-15</strain>
    </source>
</reference>
<evidence type="ECO:0000256" key="1">
    <source>
        <dbReference type="SAM" id="MobiDB-lite"/>
    </source>
</evidence>
<dbReference type="AlphaFoldDB" id="A0A0C4EDR0"/>
<feature type="region of interest" description="Disordered" evidence="1">
    <location>
        <begin position="99"/>
        <end position="125"/>
    </location>
</feature>
<evidence type="ECO:0000313" key="3">
    <source>
        <dbReference type="EnsemblFungi" id="MAPG_10868T0"/>
    </source>
</evidence>
<proteinExistence type="predicted"/>
<reference evidence="2" key="3">
    <citation type="submission" date="2011-03" db="EMBL/GenBank/DDBJ databases">
        <title>Annotation of Magnaporthe poae ATCC 64411.</title>
        <authorList>
            <person name="Ma L.-J."/>
            <person name="Dead R."/>
            <person name="Young S.K."/>
            <person name="Zeng Q."/>
            <person name="Gargeya S."/>
            <person name="Fitzgerald M."/>
            <person name="Haas B."/>
            <person name="Abouelleil A."/>
            <person name="Alvarado L."/>
            <person name="Arachchi H.M."/>
            <person name="Berlin A."/>
            <person name="Brown A."/>
            <person name="Chapman S.B."/>
            <person name="Chen Z."/>
            <person name="Dunbar C."/>
            <person name="Freedman E."/>
            <person name="Gearin G."/>
            <person name="Gellesch M."/>
            <person name="Goldberg J."/>
            <person name="Griggs A."/>
            <person name="Gujja S."/>
            <person name="Heiman D."/>
            <person name="Howarth C."/>
            <person name="Larson L."/>
            <person name="Lui A."/>
            <person name="MacDonald P.J.P."/>
            <person name="Mehta T."/>
            <person name="Montmayeur A."/>
            <person name="Murphy C."/>
            <person name="Neiman D."/>
            <person name="Pearson M."/>
            <person name="Priest M."/>
            <person name="Roberts A."/>
            <person name="Saif S."/>
            <person name="Shea T."/>
            <person name="Shenoy N."/>
            <person name="Sisk P."/>
            <person name="Stolte C."/>
            <person name="Sykes S."/>
            <person name="Yandava C."/>
            <person name="Wortman J."/>
            <person name="Nusbaum C."/>
            <person name="Birren B."/>
        </authorList>
    </citation>
    <scope>NUCLEOTIDE SEQUENCE</scope>
    <source>
        <strain evidence="2">ATCC 64411</strain>
    </source>
</reference>
<keyword evidence="4" id="KW-1185">Reference proteome</keyword>
<dbReference type="EMBL" id="GL876978">
    <property type="protein sequence ID" value="KLU91919.1"/>
    <property type="molecule type" value="Genomic_DNA"/>
</dbReference>
<protein>
    <submittedName>
        <fullName evidence="2 3">Uncharacterized protein</fullName>
    </submittedName>
</protein>
<dbReference type="EMBL" id="ADBL01002679">
    <property type="status" value="NOT_ANNOTATED_CDS"/>
    <property type="molecule type" value="Genomic_DNA"/>
</dbReference>
<organism evidence="3 4">
    <name type="scientific">Magnaporthiopsis poae (strain ATCC 64411 / 73-15)</name>
    <name type="common">Kentucky bluegrass fungus</name>
    <name type="synonym">Magnaporthe poae</name>
    <dbReference type="NCBI Taxonomy" id="644358"/>
    <lineage>
        <taxon>Eukaryota</taxon>
        <taxon>Fungi</taxon>
        <taxon>Dikarya</taxon>
        <taxon>Ascomycota</taxon>
        <taxon>Pezizomycotina</taxon>
        <taxon>Sordariomycetes</taxon>
        <taxon>Sordariomycetidae</taxon>
        <taxon>Magnaporthales</taxon>
        <taxon>Magnaporthaceae</taxon>
        <taxon>Magnaporthiopsis</taxon>
    </lineage>
</organism>
<evidence type="ECO:0000313" key="4">
    <source>
        <dbReference type="Proteomes" id="UP000011715"/>
    </source>
</evidence>
<dbReference type="EnsemblFungi" id="MAPG_10868T0">
    <property type="protein sequence ID" value="MAPG_10868T0"/>
    <property type="gene ID" value="MAPG_10868"/>
</dbReference>
<reference evidence="2" key="2">
    <citation type="submission" date="2010-05" db="EMBL/GenBank/DDBJ databases">
        <title>The Genome Sequence of Magnaporthe poae strain ATCC 64411.</title>
        <authorList>
            <consortium name="The Broad Institute Genome Sequencing Platform"/>
            <consortium name="Broad Institute Genome Sequencing Center for Infectious Disease"/>
            <person name="Ma L.-J."/>
            <person name="Dead R."/>
            <person name="Young S."/>
            <person name="Zeng Q."/>
            <person name="Koehrsen M."/>
            <person name="Alvarado L."/>
            <person name="Berlin A."/>
            <person name="Chapman S.B."/>
            <person name="Chen Z."/>
            <person name="Freedman E."/>
            <person name="Gellesch M."/>
            <person name="Goldberg J."/>
            <person name="Griggs A."/>
            <person name="Gujja S."/>
            <person name="Heilman E.R."/>
            <person name="Heiman D."/>
            <person name="Hepburn T."/>
            <person name="Howarth C."/>
            <person name="Jen D."/>
            <person name="Larson L."/>
            <person name="Mehta T."/>
            <person name="Neiman D."/>
            <person name="Pearson M."/>
            <person name="Roberts A."/>
            <person name="Saif S."/>
            <person name="Shea T."/>
            <person name="Shenoy N."/>
            <person name="Sisk P."/>
            <person name="Stolte C."/>
            <person name="Sykes S."/>
            <person name="Walk T."/>
            <person name="White J."/>
            <person name="Yandava C."/>
            <person name="Haas B."/>
            <person name="Nusbaum C."/>
            <person name="Birren B."/>
        </authorList>
    </citation>
    <scope>NUCLEOTIDE SEQUENCE</scope>
    <source>
        <strain evidence="2">ATCC 64411</strain>
    </source>
</reference>
<reference evidence="3" key="5">
    <citation type="submission" date="2015-06" db="UniProtKB">
        <authorList>
            <consortium name="EnsemblFungi"/>
        </authorList>
    </citation>
    <scope>IDENTIFICATION</scope>
    <source>
        <strain evidence="3">ATCC 64411</strain>
    </source>
</reference>
<dbReference type="VEuPathDB" id="FungiDB:MAPG_10868"/>
<sequence length="125" mass="13825">MYLTSCSNFIHANNLARWHRKWGEMDDGGRRTKELAARSVFSWTGRVSRPALNRLTLGAVVCPPELRQHLSPPVSTAQQRLGQLSACRWLGRAGFGLGAARPGQSKAGDRPTGRPRRVGGYVDWV</sequence>
<evidence type="ECO:0000313" key="2">
    <source>
        <dbReference type="EMBL" id="KLU91919.1"/>
    </source>
</evidence>
<reference evidence="3" key="4">
    <citation type="journal article" date="2015" name="G3 (Bethesda)">
        <title>Genome sequences of three phytopathogenic species of the Magnaporthaceae family of fungi.</title>
        <authorList>
            <person name="Okagaki L.H."/>
            <person name="Nunes C.C."/>
            <person name="Sailsbery J."/>
            <person name="Clay B."/>
            <person name="Brown D."/>
            <person name="John T."/>
            <person name="Oh Y."/>
            <person name="Young N."/>
            <person name="Fitzgerald M."/>
            <person name="Haas B.J."/>
            <person name="Zeng Q."/>
            <person name="Young S."/>
            <person name="Adiconis X."/>
            <person name="Fan L."/>
            <person name="Levin J.Z."/>
            <person name="Mitchell T.K."/>
            <person name="Okubara P.A."/>
            <person name="Farman M.L."/>
            <person name="Kohn L.M."/>
            <person name="Birren B."/>
            <person name="Ma L.-J."/>
            <person name="Dean R.A."/>
        </authorList>
    </citation>
    <scope>NUCLEOTIDE SEQUENCE</scope>
    <source>
        <strain evidence="3">ATCC 64411 / 73-15</strain>
    </source>
</reference>
<accession>A0A0C4EDR0</accession>
<name>A0A0C4EDR0_MAGP6</name>